<reference evidence="2 3" key="1">
    <citation type="journal article" date="2018" name="Front. Microbiol.">
        <title>Genome-Wide Analysis of Corynespora cassiicola Leaf Fall Disease Putative Effectors.</title>
        <authorList>
            <person name="Lopez D."/>
            <person name="Ribeiro S."/>
            <person name="Label P."/>
            <person name="Fumanal B."/>
            <person name="Venisse J.S."/>
            <person name="Kohler A."/>
            <person name="de Oliveira R.R."/>
            <person name="Labutti K."/>
            <person name="Lipzen A."/>
            <person name="Lail K."/>
            <person name="Bauer D."/>
            <person name="Ohm R.A."/>
            <person name="Barry K.W."/>
            <person name="Spatafora J."/>
            <person name="Grigoriev I.V."/>
            <person name="Martin F.M."/>
            <person name="Pujade-Renaud V."/>
        </authorList>
    </citation>
    <scope>NUCLEOTIDE SEQUENCE [LARGE SCALE GENOMIC DNA]</scope>
    <source>
        <strain evidence="2 3">Philippines</strain>
    </source>
</reference>
<organism evidence="2 3">
    <name type="scientific">Corynespora cassiicola Philippines</name>
    <dbReference type="NCBI Taxonomy" id="1448308"/>
    <lineage>
        <taxon>Eukaryota</taxon>
        <taxon>Fungi</taxon>
        <taxon>Dikarya</taxon>
        <taxon>Ascomycota</taxon>
        <taxon>Pezizomycotina</taxon>
        <taxon>Dothideomycetes</taxon>
        <taxon>Pleosporomycetidae</taxon>
        <taxon>Pleosporales</taxon>
        <taxon>Corynesporascaceae</taxon>
        <taxon>Corynespora</taxon>
    </lineage>
</organism>
<dbReference type="AlphaFoldDB" id="A0A2T2P9K7"/>
<evidence type="ECO:0000256" key="1">
    <source>
        <dbReference type="SAM" id="MobiDB-lite"/>
    </source>
</evidence>
<name>A0A2T2P9K7_CORCC</name>
<accession>A0A2T2P9K7</accession>
<feature type="region of interest" description="Disordered" evidence="1">
    <location>
        <begin position="21"/>
        <end position="58"/>
    </location>
</feature>
<keyword evidence="3" id="KW-1185">Reference proteome</keyword>
<proteinExistence type="predicted"/>
<evidence type="ECO:0000313" key="2">
    <source>
        <dbReference type="EMBL" id="PSN74341.1"/>
    </source>
</evidence>
<evidence type="ECO:0000313" key="3">
    <source>
        <dbReference type="Proteomes" id="UP000240883"/>
    </source>
</evidence>
<protein>
    <submittedName>
        <fullName evidence="2">Uncharacterized protein</fullName>
    </submittedName>
</protein>
<dbReference type="Proteomes" id="UP000240883">
    <property type="component" value="Unassembled WGS sequence"/>
</dbReference>
<dbReference type="EMBL" id="KZ678128">
    <property type="protein sequence ID" value="PSN74341.1"/>
    <property type="molecule type" value="Genomic_DNA"/>
</dbReference>
<gene>
    <name evidence="2" type="ORF">BS50DRAFT_567188</name>
</gene>
<sequence>MTPPFWHLGLFLGPQSSAIRAVEPPQDPANPPIPWIRASRPNPHTRPANRALRNSGVR</sequence>
<feature type="compositionally biased region" description="Pro residues" evidence="1">
    <location>
        <begin position="25"/>
        <end position="34"/>
    </location>
</feature>